<evidence type="ECO:0000313" key="2">
    <source>
        <dbReference type="Proteomes" id="UP000632377"/>
    </source>
</evidence>
<organism evidence="1 2">
    <name type="scientific">Clostridium rhizosphaerae</name>
    <dbReference type="NCBI Taxonomy" id="2803861"/>
    <lineage>
        <taxon>Bacteria</taxon>
        <taxon>Bacillati</taxon>
        <taxon>Bacillota</taxon>
        <taxon>Clostridia</taxon>
        <taxon>Eubacteriales</taxon>
        <taxon>Clostridiaceae</taxon>
        <taxon>Clostridium</taxon>
    </lineage>
</organism>
<keyword evidence="2" id="KW-1185">Reference proteome</keyword>
<sequence length="45" mass="5429">MAKVIIVEPDITPEENERNWRRTEEIINLIINEVRMQDEKDVYEG</sequence>
<gene>
    <name evidence="1" type="ORF">JK636_04850</name>
</gene>
<evidence type="ECO:0000313" key="1">
    <source>
        <dbReference type="EMBL" id="MBL4935084.1"/>
    </source>
</evidence>
<dbReference type="Proteomes" id="UP000632377">
    <property type="component" value="Unassembled WGS sequence"/>
</dbReference>
<protein>
    <submittedName>
        <fullName evidence="1">Uncharacterized protein</fullName>
    </submittedName>
</protein>
<name>A0ABS1T6W3_9CLOT</name>
<comment type="caution">
    <text evidence="1">The sequence shown here is derived from an EMBL/GenBank/DDBJ whole genome shotgun (WGS) entry which is preliminary data.</text>
</comment>
<dbReference type="EMBL" id="JAESWC010000002">
    <property type="protein sequence ID" value="MBL4935084.1"/>
    <property type="molecule type" value="Genomic_DNA"/>
</dbReference>
<dbReference type="RefSeq" id="WP_202747700.1">
    <property type="nucleotide sequence ID" value="NZ_JAESWC010000002.1"/>
</dbReference>
<reference evidence="1 2" key="1">
    <citation type="submission" date="2021-01" db="EMBL/GenBank/DDBJ databases">
        <title>Genome public.</title>
        <authorList>
            <person name="Liu C."/>
            <person name="Sun Q."/>
        </authorList>
    </citation>
    <scope>NUCLEOTIDE SEQUENCE [LARGE SCALE GENOMIC DNA]</scope>
    <source>
        <strain evidence="1 2">YIM B02515</strain>
    </source>
</reference>
<accession>A0ABS1T6W3</accession>
<proteinExistence type="predicted"/>